<dbReference type="CDD" id="cd05374">
    <property type="entry name" value="17beta-HSD-like_SDR_c"/>
    <property type="match status" value="1"/>
</dbReference>
<name>U4KUF8_PYROM</name>
<dbReference type="OMA" id="IMHHMPI"/>
<dbReference type="SUPFAM" id="SSF51735">
    <property type="entry name" value="NAD(P)-binding Rossmann-fold domains"/>
    <property type="match status" value="1"/>
</dbReference>
<dbReference type="PRINTS" id="PR00080">
    <property type="entry name" value="SDRFAMILY"/>
</dbReference>
<dbReference type="Proteomes" id="UP000018144">
    <property type="component" value="Unassembled WGS sequence"/>
</dbReference>
<gene>
    <name evidence="4" type="ORF">PCON_04033</name>
</gene>
<comment type="similarity">
    <text evidence="1 3">Belongs to the short-chain dehydrogenases/reductases (SDR) family.</text>
</comment>
<dbReference type="Pfam" id="PF00106">
    <property type="entry name" value="adh_short"/>
    <property type="match status" value="1"/>
</dbReference>
<evidence type="ECO:0000256" key="2">
    <source>
        <dbReference type="ARBA" id="ARBA00023002"/>
    </source>
</evidence>
<sequence>MTITTTSKVWLITACSSGFGREMTLAALARGDKVIATARDPKKLTELAARGATTMALDVTSSDEALKRVIAEAVNVYGRIDVLVNNAGYILQGAVEECSTKEIFDQFNTNVFGALAVLRAVLPHMRARRSGVIANMGSIGGWDGHVNAGLYCSSKFALAALSISLKGELEHLGIEVTCIEPGYFRTNFLSSGHRNKAANEIQDYVDATAPVAKGLDAYNKNQPGDPVKGAKVIVEALSGDYGKKLPARLALGSDAVKFIDGIIEKSRTTLEEWAPLVKNTDCEDV</sequence>
<keyword evidence="2" id="KW-0560">Oxidoreductase</keyword>
<dbReference type="PRINTS" id="PR00081">
    <property type="entry name" value="GDHRDH"/>
</dbReference>
<keyword evidence="5" id="KW-1185">Reference proteome</keyword>
<dbReference type="Gene3D" id="3.40.50.720">
    <property type="entry name" value="NAD(P)-binding Rossmann-like Domain"/>
    <property type="match status" value="1"/>
</dbReference>
<dbReference type="STRING" id="1076935.U4KUF8"/>
<reference evidence="4 5" key="1">
    <citation type="journal article" date="2013" name="PLoS Genet.">
        <title>The genome and development-dependent transcriptomes of Pyronema confluens: a window into fungal evolution.</title>
        <authorList>
            <person name="Traeger S."/>
            <person name="Altegoer F."/>
            <person name="Freitag M."/>
            <person name="Gabaldon T."/>
            <person name="Kempken F."/>
            <person name="Kumar A."/>
            <person name="Marcet-Houben M."/>
            <person name="Poggeler S."/>
            <person name="Stajich J.E."/>
            <person name="Nowrousian M."/>
        </authorList>
    </citation>
    <scope>NUCLEOTIDE SEQUENCE [LARGE SCALE GENOMIC DNA]</scope>
    <source>
        <strain evidence="5">CBS 100304</strain>
        <tissue evidence="4">Vegetative mycelium</tissue>
    </source>
</reference>
<dbReference type="PANTHER" id="PTHR43976:SF16">
    <property type="entry name" value="SHORT-CHAIN DEHYDROGENASE_REDUCTASE FAMILY PROTEIN"/>
    <property type="match status" value="1"/>
</dbReference>
<evidence type="ECO:0000256" key="1">
    <source>
        <dbReference type="ARBA" id="ARBA00006484"/>
    </source>
</evidence>
<organism evidence="4 5">
    <name type="scientific">Pyronema omphalodes (strain CBS 100304)</name>
    <name type="common">Pyronema confluens</name>
    <dbReference type="NCBI Taxonomy" id="1076935"/>
    <lineage>
        <taxon>Eukaryota</taxon>
        <taxon>Fungi</taxon>
        <taxon>Dikarya</taxon>
        <taxon>Ascomycota</taxon>
        <taxon>Pezizomycotina</taxon>
        <taxon>Pezizomycetes</taxon>
        <taxon>Pezizales</taxon>
        <taxon>Pyronemataceae</taxon>
        <taxon>Pyronema</taxon>
    </lineage>
</organism>
<dbReference type="OrthoDB" id="5430673at2759"/>
<proteinExistence type="inferred from homology"/>
<dbReference type="InterPro" id="IPR051911">
    <property type="entry name" value="SDR_oxidoreductase"/>
</dbReference>
<accession>U4KUF8</accession>
<dbReference type="AlphaFoldDB" id="U4KUF8"/>
<dbReference type="eggNOG" id="KOG1205">
    <property type="taxonomic scope" value="Eukaryota"/>
</dbReference>
<dbReference type="GO" id="GO:0016491">
    <property type="term" value="F:oxidoreductase activity"/>
    <property type="evidence" value="ECO:0007669"/>
    <property type="project" value="UniProtKB-KW"/>
</dbReference>
<evidence type="ECO:0000313" key="5">
    <source>
        <dbReference type="Proteomes" id="UP000018144"/>
    </source>
</evidence>
<evidence type="ECO:0000313" key="4">
    <source>
        <dbReference type="EMBL" id="CCX04913.1"/>
    </source>
</evidence>
<evidence type="ECO:0000256" key="3">
    <source>
        <dbReference type="RuleBase" id="RU000363"/>
    </source>
</evidence>
<dbReference type="InterPro" id="IPR036291">
    <property type="entry name" value="NAD(P)-bd_dom_sf"/>
</dbReference>
<dbReference type="PANTHER" id="PTHR43976">
    <property type="entry name" value="SHORT CHAIN DEHYDROGENASE"/>
    <property type="match status" value="1"/>
</dbReference>
<dbReference type="InterPro" id="IPR002347">
    <property type="entry name" value="SDR_fam"/>
</dbReference>
<dbReference type="EMBL" id="HF935220">
    <property type="protein sequence ID" value="CCX04913.1"/>
    <property type="molecule type" value="Genomic_DNA"/>
</dbReference>
<protein>
    <submittedName>
        <fullName evidence="4">Similar to Uncharacterized oxidoreductase yusZ acc. no. P37959</fullName>
    </submittedName>
</protein>